<dbReference type="Gene3D" id="2.60.200.20">
    <property type="match status" value="1"/>
</dbReference>
<gene>
    <name evidence="2" type="ORF">ICL16_00065</name>
</gene>
<dbReference type="SUPFAM" id="SSF49879">
    <property type="entry name" value="SMAD/FHA domain"/>
    <property type="match status" value="1"/>
</dbReference>
<dbReference type="EMBL" id="JACXAE010000001">
    <property type="protein sequence ID" value="MBD2770561.1"/>
    <property type="molecule type" value="Genomic_DNA"/>
</dbReference>
<dbReference type="InterPro" id="IPR050923">
    <property type="entry name" value="Cell_Proc_Reg/RNA_Proc"/>
</dbReference>
<keyword evidence="3" id="KW-1185">Reference proteome</keyword>
<protein>
    <submittedName>
        <fullName evidence="2">FHA domain-containing protein</fullName>
    </submittedName>
</protein>
<dbReference type="InterPro" id="IPR000253">
    <property type="entry name" value="FHA_dom"/>
</dbReference>
<proteinExistence type="predicted"/>
<feature type="domain" description="FHA" evidence="1">
    <location>
        <begin position="34"/>
        <end position="90"/>
    </location>
</feature>
<dbReference type="RefSeq" id="WP_190824861.1">
    <property type="nucleotide sequence ID" value="NZ_CAWPPI010000001.1"/>
</dbReference>
<dbReference type="AlphaFoldDB" id="A0A8J6XE45"/>
<evidence type="ECO:0000259" key="1">
    <source>
        <dbReference type="PROSITE" id="PS50006"/>
    </source>
</evidence>
<evidence type="ECO:0000313" key="3">
    <source>
        <dbReference type="Proteomes" id="UP000629098"/>
    </source>
</evidence>
<accession>A0A8J6XE45</accession>
<dbReference type="PROSITE" id="PS50006">
    <property type="entry name" value="FHA_DOMAIN"/>
    <property type="match status" value="1"/>
</dbReference>
<dbReference type="CDD" id="cd00060">
    <property type="entry name" value="FHA"/>
    <property type="match status" value="1"/>
</dbReference>
<dbReference type="PANTHER" id="PTHR23308">
    <property type="entry name" value="NUCLEAR INHIBITOR OF PROTEIN PHOSPHATASE-1"/>
    <property type="match status" value="1"/>
</dbReference>
<sequence length="176" mass="20590">MHNPHELQNTQTSLELFHVQTNTSFELQSNFTIIRLGKPKDQFIPDINVANLPNADFVSRLHAEIYVKLNTYYIVDLSSSNGTYLNNIKLEPRKPYPLQFGDKIDLGHGSKVTFLFIRKEIIVPEFDTQLNHPPTVIQIELVPVKQGPFEYLNKLFRLLSKIWKNIWRSLKKLLRF</sequence>
<evidence type="ECO:0000313" key="2">
    <source>
        <dbReference type="EMBL" id="MBD2770561.1"/>
    </source>
</evidence>
<name>A0A8J6XE45_9CYAN</name>
<dbReference type="Pfam" id="PF00498">
    <property type="entry name" value="FHA"/>
    <property type="match status" value="1"/>
</dbReference>
<dbReference type="Proteomes" id="UP000629098">
    <property type="component" value="Unassembled WGS sequence"/>
</dbReference>
<dbReference type="SMART" id="SM00240">
    <property type="entry name" value="FHA"/>
    <property type="match status" value="1"/>
</dbReference>
<reference evidence="2" key="1">
    <citation type="submission" date="2020-09" db="EMBL/GenBank/DDBJ databases">
        <title>Iningainema tapete sp. nov. (Scytonemataceae, Cyanobacteria) from greenhouses in central Florida (USA) produces two types of nodularin with biosynthetic potential for microcystin-LR and anabaenopeptins.</title>
        <authorList>
            <person name="Berthold D.E."/>
            <person name="Lefler F.W."/>
            <person name="Huang I.-S."/>
            <person name="Abdulla H."/>
            <person name="Zimba P.V."/>
            <person name="Laughinghouse H.D. IV."/>
        </authorList>
    </citation>
    <scope>NUCLEOTIDE SEQUENCE</scope>
    <source>
        <strain evidence="2">BLCCT55</strain>
    </source>
</reference>
<organism evidence="2 3">
    <name type="scientific">Iningainema tapete BLCC-T55</name>
    <dbReference type="NCBI Taxonomy" id="2748662"/>
    <lineage>
        <taxon>Bacteria</taxon>
        <taxon>Bacillati</taxon>
        <taxon>Cyanobacteriota</taxon>
        <taxon>Cyanophyceae</taxon>
        <taxon>Nostocales</taxon>
        <taxon>Scytonemataceae</taxon>
        <taxon>Iningainema tapete</taxon>
    </lineage>
</organism>
<dbReference type="InterPro" id="IPR008984">
    <property type="entry name" value="SMAD_FHA_dom_sf"/>
</dbReference>
<comment type="caution">
    <text evidence="2">The sequence shown here is derived from an EMBL/GenBank/DDBJ whole genome shotgun (WGS) entry which is preliminary data.</text>
</comment>